<dbReference type="PANTHER" id="PTHR10003">
    <property type="entry name" value="SUPEROXIDE DISMUTASE CU-ZN -RELATED"/>
    <property type="match status" value="1"/>
</dbReference>
<evidence type="ECO:0000313" key="2">
    <source>
        <dbReference type="EMBL" id="KKL69559.1"/>
    </source>
</evidence>
<accession>A0A0F9E6E0</accession>
<organism evidence="2">
    <name type="scientific">marine sediment metagenome</name>
    <dbReference type="NCBI Taxonomy" id="412755"/>
    <lineage>
        <taxon>unclassified sequences</taxon>
        <taxon>metagenomes</taxon>
        <taxon>ecological metagenomes</taxon>
    </lineage>
</organism>
<sequence>MSTLFKGGIGIFILILFTRFACADKVEIPIHKTSPTGKGVQIGHVTAEDTPYGLLLTPSIEGLTSGPHGFHVHQNPDCRAIGKGGKMVPGLAAGGHYDPTGAGKHLGPYQEGHLGDLPILWVDSTGNARTPVLAPRVKVSDLMGRSLMIHAGGDNYSDIPKKLGGGGARAACGVVP</sequence>
<feature type="domain" description="Superoxide dismutase copper/zinc binding" evidence="1">
    <location>
        <begin position="43"/>
        <end position="175"/>
    </location>
</feature>
<gene>
    <name evidence="2" type="ORF">LCGC14_2113720</name>
</gene>
<dbReference type="InterPro" id="IPR018152">
    <property type="entry name" value="SOD_Cu/Zn_BS"/>
</dbReference>
<dbReference type="GO" id="GO:0005507">
    <property type="term" value="F:copper ion binding"/>
    <property type="evidence" value="ECO:0007669"/>
    <property type="project" value="InterPro"/>
</dbReference>
<dbReference type="EMBL" id="LAZR01026175">
    <property type="protein sequence ID" value="KKL69559.1"/>
    <property type="molecule type" value="Genomic_DNA"/>
</dbReference>
<protein>
    <recommendedName>
        <fullName evidence="1">Superoxide dismutase copper/zinc binding domain-containing protein</fullName>
    </recommendedName>
</protein>
<dbReference type="SUPFAM" id="SSF49329">
    <property type="entry name" value="Cu,Zn superoxide dismutase-like"/>
    <property type="match status" value="1"/>
</dbReference>
<name>A0A0F9E6E0_9ZZZZ</name>
<dbReference type="GO" id="GO:0006801">
    <property type="term" value="P:superoxide metabolic process"/>
    <property type="evidence" value="ECO:0007669"/>
    <property type="project" value="InterPro"/>
</dbReference>
<dbReference type="InterPro" id="IPR036423">
    <property type="entry name" value="SOD-like_Cu/Zn_dom_sf"/>
</dbReference>
<proteinExistence type="predicted"/>
<evidence type="ECO:0000259" key="1">
    <source>
        <dbReference type="Pfam" id="PF00080"/>
    </source>
</evidence>
<reference evidence="2" key="1">
    <citation type="journal article" date="2015" name="Nature">
        <title>Complex archaea that bridge the gap between prokaryotes and eukaryotes.</title>
        <authorList>
            <person name="Spang A."/>
            <person name="Saw J.H."/>
            <person name="Jorgensen S.L."/>
            <person name="Zaremba-Niedzwiedzka K."/>
            <person name="Martijn J."/>
            <person name="Lind A.E."/>
            <person name="van Eijk R."/>
            <person name="Schleper C."/>
            <person name="Guy L."/>
            <person name="Ettema T.J."/>
        </authorList>
    </citation>
    <scope>NUCLEOTIDE SEQUENCE</scope>
</reference>
<dbReference type="AlphaFoldDB" id="A0A0F9E6E0"/>
<dbReference type="Gene3D" id="2.60.40.200">
    <property type="entry name" value="Superoxide dismutase, copper/zinc binding domain"/>
    <property type="match status" value="1"/>
</dbReference>
<comment type="caution">
    <text evidence="2">The sequence shown here is derived from an EMBL/GenBank/DDBJ whole genome shotgun (WGS) entry which is preliminary data.</text>
</comment>
<dbReference type="InterPro" id="IPR001424">
    <property type="entry name" value="SOD_Cu_Zn_dom"/>
</dbReference>
<dbReference type="Pfam" id="PF00080">
    <property type="entry name" value="Sod_Cu"/>
    <property type="match status" value="1"/>
</dbReference>
<dbReference type="PROSITE" id="PS00332">
    <property type="entry name" value="SOD_CU_ZN_2"/>
    <property type="match status" value="1"/>
</dbReference>
<dbReference type="InterPro" id="IPR024134">
    <property type="entry name" value="SOD_Cu/Zn_/chaperone"/>
</dbReference>